<protein>
    <submittedName>
        <fullName evidence="1">Uncharacterized protein</fullName>
    </submittedName>
</protein>
<evidence type="ECO:0000313" key="2">
    <source>
        <dbReference type="Proteomes" id="UP001630127"/>
    </source>
</evidence>
<gene>
    <name evidence="1" type="ORF">ACH5RR_015345</name>
</gene>
<name>A0ABD2ZSW8_9GENT</name>
<organism evidence="1 2">
    <name type="scientific">Cinchona calisaya</name>
    <dbReference type="NCBI Taxonomy" id="153742"/>
    <lineage>
        <taxon>Eukaryota</taxon>
        <taxon>Viridiplantae</taxon>
        <taxon>Streptophyta</taxon>
        <taxon>Embryophyta</taxon>
        <taxon>Tracheophyta</taxon>
        <taxon>Spermatophyta</taxon>
        <taxon>Magnoliopsida</taxon>
        <taxon>eudicotyledons</taxon>
        <taxon>Gunneridae</taxon>
        <taxon>Pentapetalae</taxon>
        <taxon>asterids</taxon>
        <taxon>lamiids</taxon>
        <taxon>Gentianales</taxon>
        <taxon>Rubiaceae</taxon>
        <taxon>Cinchonoideae</taxon>
        <taxon>Cinchoneae</taxon>
        <taxon>Cinchona</taxon>
    </lineage>
</organism>
<dbReference type="AlphaFoldDB" id="A0ABD2ZSW8"/>
<dbReference type="Proteomes" id="UP001630127">
    <property type="component" value="Unassembled WGS sequence"/>
</dbReference>
<keyword evidence="2" id="KW-1185">Reference proteome</keyword>
<evidence type="ECO:0000313" key="1">
    <source>
        <dbReference type="EMBL" id="KAL3522511.1"/>
    </source>
</evidence>
<accession>A0ABD2ZSW8</accession>
<proteinExistence type="predicted"/>
<reference evidence="1 2" key="1">
    <citation type="submission" date="2024-11" db="EMBL/GenBank/DDBJ databases">
        <title>A near-complete genome assembly of Cinchona calisaya.</title>
        <authorList>
            <person name="Lian D.C."/>
            <person name="Zhao X.W."/>
            <person name="Wei L."/>
        </authorList>
    </citation>
    <scope>NUCLEOTIDE SEQUENCE [LARGE SCALE GENOMIC DNA]</scope>
    <source>
        <tissue evidence="1">Nenye</tissue>
    </source>
</reference>
<sequence length="111" mass="12496">MKFLSPPLSAMKSSNSTLSLHSMDMADFPTKRESFSDQLLGNPVTTEMRKGFSGSEDQEIQQLYWANLVKQQRRLLEGLDLSFVLIESHSARLMVSRNVLRNGNSTAIGFE</sequence>
<comment type="caution">
    <text evidence="1">The sequence shown here is derived from an EMBL/GenBank/DDBJ whole genome shotgun (WGS) entry which is preliminary data.</text>
</comment>
<dbReference type="EMBL" id="JBJUIK010000007">
    <property type="protein sequence ID" value="KAL3522511.1"/>
    <property type="molecule type" value="Genomic_DNA"/>
</dbReference>